<evidence type="ECO:0000256" key="1">
    <source>
        <dbReference type="ARBA" id="ARBA00023015"/>
    </source>
</evidence>
<protein>
    <submittedName>
        <fullName evidence="5">DeoR family transcriptional regulator</fullName>
    </submittedName>
</protein>
<proteinExistence type="predicted"/>
<dbReference type="InterPro" id="IPR001034">
    <property type="entry name" value="DeoR_HTH"/>
</dbReference>
<sequence>MLAKKRYSIILELLDREGTVHTAELVQALGVSSETVRKDLEELDRQGKLRRIHGGAVPRQAESAAAPMVGYVALSTRNSLHMEEKQRIARRAASMVEEGQVVALDYGSTSQVLAQALAARFQRLTVVTNSIQNALLLADKPGFTVILTGGVLSRDEHTLVNDFPTGILDYVHVDILFLTVTGIDPVAGFTDQRLGEISMQNQMRNAASRVIVVADSSKFGRASLVRICPIHAVEAIITDGGVDPEQAAAVENCGVRLILV</sequence>
<accession>A0A4R1R7R3</accession>
<dbReference type="InterPro" id="IPR014036">
    <property type="entry name" value="DeoR-like_C"/>
</dbReference>
<dbReference type="PANTHER" id="PTHR30363:SF44">
    <property type="entry name" value="AGA OPERON TRANSCRIPTIONAL REPRESSOR-RELATED"/>
    <property type="match status" value="1"/>
</dbReference>
<dbReference type="STRING" id="1650663.GCA_001486665_01724"/>
<evidence type="ECO:0000259" key="4">
    <source>
        <dbReference type="PROSITE" id="PS51000"/>
    </source>
</evidence>
<dbReference type="GO" id="GO:0003700">
    <property type="term" value="F:DNA-binding transcription factor activity"/>
    <property type="evidence" value="ECO:0007669"/>
    <property type="project" value="InterPro"/>
</dbReference>
<dbReference type="PROSITE" id="PS00894">
    <property type="entry name" value="HTH_DEOR_1"/>
    <property type="match status" value="1"/>
</dbReference>
<dbReference type="Proteomes" id="UP000295184">
    <property type="component" value="Unassembled WGS sequence"/>
</dbReference>
<organism evidence="5 6">
    <name type="scientific">Allofournierella massiliensis</name>
    <dbReference type="NCBI Taxonomy" id="1650663"/>
    <lineage>
        <taxon>Bacteria</taxon>
        <taxon>Bacillati</taxon>
        <taxon>Bacillota</taxon>
        <taxon>Clostridia</taxon>
        <taxon>Eubacteriales</taxon>
        <taxon>Oscillospiraceae</taxon>
        <taxon>Allofournierella</taxon>
    </lineage>
</organism>
<dbReference type="InterPro" id="IPR050313">
    <property type="entry name" value="Carb_Metab_HTH_regulators"/>
</dbReference>
<dbReference type="SUPFAM" id="SSF100950">
    <property type="entry name" value="NagB/RpiA/CoA transferase-like"/>
    <property type="match status" value="1"/>
</dbReference>
<dbReference type="SMART" id="SM01134">
    <property type="entry name" value="DeoRC"/>
    <property type="match status" value="1"/>
</dbReference>
<dbReference type="Gene3D" id="1.10.10.10">
    <property type="entry name" value="Winged helix-like DNA-binding domain superfamily/Winged helix DNA-binding domain"/>
    <property type="match status" value="1"/>
</dbReference>
<dbReference type="InterPro" id="IPR037171">
    <property type="entry name" value="NagB/RpiA_transferase-like"/>
</dbReference>
<evidence type="ECO:0000313" key="6">
    <source>
        <dbReference type="Proteomes" id="UP000295184"/>
    </source>
</evidence>
<dbReference type="SMART" id="SM00420">
    <property type="entry name" value="HTH_DEOR"/>
    <property type="match status" value="1"/>
</dbReference>
<evidence type="ECO:0000256" key="3">
    <source>
        <dbReference type="ARBA" id="ARBA00023163"/>
    </source>
</evidence>
<dbReference type="OrthoDB" id="9797223at2"/>
<dbReference type="PROSITE" id="PS51000">
    <property type="entry name" value="HTH_DEOR_2"/>
    <property type="match status" value="1"/>
</dbReference>
<comment type="caution">
    <text evidence="5">The sequence shown here is derived from an EMBL/GenBank/DDBJ whole genome shotgun (WGS) entry which is preliminary data.</text>
</comment>
<keyword evidence="1" id="KW-0805">Transcription regulation</keyword>
<dbReference type="EMBL" id="SLUM01000001">
    <property type="protein sequence ID" value="TCL61666.1"/>
    <property type="molecule type" value="Genomic_DNA"/>
</dbReference>
<reference evidence="5 6" key="1">
    <citation type="submission" date="2019-03" db="EMBL/GenBank/DDBJ databases">
        <title>Genomic Encyclopedia of Type Strains, Phase IV (KMG-IV): sequencing the most valuable type-strain genomes for metagenomic binning, comparative biology and taxonomic classification.</title>
        <authorList>
            <person name="Goeker M."/>
        </authorList>
    </citation>
    <scope>NUCLEOTIDE SEQUENCE [LARGE SCALE GENOMIC DNA]</scope>
    <source>
        <strain evidence="5 6">DSM 100451</strain>
    </source>
</reference>
<name>A0A4R1R7R3_9FIRM</name>
<evidence type="ECO:0000313" key="5">
    <source>
        <dbReference type="EMBL" id="TCL61666.1"/>
    </source>
</evidence>
<dbReference type="InterPro" id="IPR036388">
    <property type="entry name" value="WH-like_DNA-bd_sf"/>
</dbReference>
<dbReference type="InterPro" id="IPR018356">
    <property type="entry name" value="Tscrpt_reg_HTH_DeoR_CS"/>
</dbReference>
<dbReference type="Pfam" id="PF08220">
    <property type="entry name" value="HTH_DeoR"/>
    <property type="match status" value="1"/>
</dbReference>
<dbReference type="InterPro" id="IPR036390">
    <property type="entry name" value="WH_DNA-bd_sf"/>
</dbReference>
<keyword evidence="2" id="KW-0238">DNA-binding</keyword>
<dbReference type="GeneID" id="97379814"/>
<dbReference type="GO" id="GO:0003677">
    <property type="term" value="F:DNA binding"/>
    <property type="evidence" value="ECO:0007669"/>
    <property type="project" value="UniProtKB-KW"/>
</dbReference>
<feature type="domain" description="HTH deoR-type" evidence="4">
    <location>
        <begin position="3"/>
        <end position="58"/>
    </location>
</feature>
<gene>
    <name evidence="5" type="ORF">EDD77_101120</name>
</gene>
<dbReference type="Gene3D" id="3.40.50.1360">
    <property type="match status" value="1"/>
</dbReference>
<dbReference type="SUPFAM" id="SSF46785">
    <property type="entry name" value="Winged helix' DNA-binding domain"/>
    <property type="match status" value="1"/>
</dbReference>
<dbReference type="PANTHER" id="PTHR30363">
    <property type="entry name" value="HTH-TYPE TRANSCRIPTIONAL REGULATOR SRLR-RELATED"/>
    <property type="match status" value="1"/>
</dbReference>
<evidence type="ECO:0000256" key="2">
    <source>
        <dbReference type="ARBA" id="ARBA00023125"/>
    </source>
</evidence>
<keyword evidence="3" id="KW-0804">Transcription</keyword>
<dbReference type="PRINTS" id="PR00037">
    <property type="entry name" value="HTHLACR"/>
</dbReference>
<dbReference type="AlphaFoldDB" id="A0A4R1R7R3"/>
<dbReference type="Pfam" id="PF00455">
    <property type="entry name" value="DeoRC"/>
    <property type="match status" value="1"/>
</dbReference>
<dbReference type="RefSeq" id="WP_058964137.1">
    <property type="nucleotide sequence ID" value="NZ_CABKVM010000016.1"/>
</dbReference>